<dbReference type="PANTHER" id="PTHR23227:SF67">
    <property type="entry name" value="CRANIOFACIAL DEVELOPMENT PROTEIN 2-LIKE"/>
    <property type="match status" value="1"/>
</dbReference>
<proteinExistence type="predicted"/>
<evidence type="ECO:0000313" key="1">
    <source>
        <dbReference type="EMBL" id="CAG6791613.1"/>
    </source>
</evidence>
<accession>A0A8D9BUD2</accession>
<organism evidence="1">
    <name type="scientific">Cacopsylla melanoneura</name>
    <dbReference type="NCBI Taxonomy" id="428564"/>
    <lineage>
        <taxon>Eukaryota</taxon>
        <taxon>Metazoa</taxon>
        <taxon>Ecdysozoa</taxon>
        <taxon>Arthropoda</taxon>
        <taxon>Hexapoda</taxon>
        <taxon>Insecta</taxon>
        <taxon>Pterygota</taxon>
        <taxon>Neoptera</taxon>
        <taxon>Paraneoptera</taxon>
        <taxon>Hemiptera</taxon>
        <taxon>Sternorrhyncha</taxon>
        <taxon>Psylloidea</taxon>
        <taxon>Psyllidae</taxon>
        <taxon>Psyllinae</taxon>
        <taxon>Cacopsylla</taxon>
    </lineage>
</organism>
<dbReference type="SUPFAM" id="SSF56219">
    <property type="entry name" value="DNase I-like"/>
    <property type="match status" value="1"/>
</dbReference>
<dbReference type="AlphaFoldDB" id="A0A8D9BUD2"/>
<protein>
    <submittedName>
        <fullName evidence="1">Craniofacial development protein 2</fullName>
    </submittedName>
</protein>
<sequence>MGDFNSKLGAGKTSDLVGPFGLGERNDRGDLLEIFAETHQLAVMNTWFRLPPRKLYTWISPKDRPEAIIRNQIDYIMVNKRYRNSCSAVKTYPGADIQSNHVPLVGTFKIKMKRVTVKKKKAYDLRQLKNENIRQIVKSSMKEKMGSIKHK</sequence>
<dbReference type="InterPro" id="IPR036691">
    <property type="entry name" value="Endo/exonu/phosph_ase_sf"/>
</dbReference>
<dbReference type="InterPro" id="IPR027124">
    <property type="entry name" value="Swc5/CFDP1/2"/>
</dbReference>
<dbReference type="EMBL" id="HBUF01677152">
    <property type="protein sequence ID" value="CAG6791613.1"/>
    <property type="molecule type" value="Transcribed_RNA"/>
</dbReference>
<name>A0A8D9BUD2_9HEMI</name>
<reference evidence="1" key="1">
    <citation type="submission" date="2021-05" db="EMBL/GenBank/DDBJ databases">
        <authorList>
            <person name="Alioto T."/>
            <person name="Alioto T."/>
            <person name="Gomez Garrido J."/>
        </authorList>
    </citation>
    <scope>NUCLEOTIDE SEQUENCE</scope>
</reference>
<dbReference type="PANTHER" id="PTHR23227">
    <property type="entry name" value="BUCENTAUR RELATED"/>
    <property type="match status" value="1"/>
</dbReference>
<dbReference type="Gene3D" id="3.60.10.10">
    <property type="entry name" value="Endonuclease/exonuclease/phosphatase"/>
    <property type="match status" value="1"/>
</dbReference>